<sequence length="114" mass="12128">MSFEHPAGIPLFVSSIGDSNAAFLDGETVPIAEYATAATTLPLDLDLLPYYHLAGVRTLLDKKLITGMTLNSKSMPDPICEPFLAGKMHSNPFPLGKVGILNVIINVTVQLSCG</sequence>
<dbReference type="Proteomes" id="UP000183567">
    <property type="component" value="Unassembled WGS sequence"/>
</dbReference>
<name>A0A1J8PLX3_9AGAM</name>
<dbReference type="OrthoDB" id="3229173at2759"/>
<dbReference type="STRING" id="180088.A0A1J8PLX3"/>
<evidence type="ECO:0000313" key="2">
    <source>
        <dbReference type="Proteomes" id="UP000183567"/>
    </source>
</evidence>
<dbReference type="EMBL" id="LVVM01005889">
    <property type="protein sequence ID" value="OJA09511.1"/>
    <property type="molecule type" value="Genomic_DNA"/>
</dbReference>
<reference evidence="1 2" key="1">
    <citation type="submission" date="2016-03" db="EMBL/GenBank/DDBJ databases">
        <title>Comparative genomics of the ectomycorrhizal sister species Rhizopogon vinicolor and Rhizopogon vesiculosus (Basidiomycota: Boletales) reveals a divergence of the mating type B locus.</title>
        <authorList>
            <person name="Mujic A.B."/>
            <person name="Kuo A."/>
            <person name="Tritt A."/>
            <person name="Lipzen A."/>
            <person name="Chen C."/>
            <person name="Johnson J."/>
            <person name="Sharma A."/>
            <person name="Barry K."/>
            <person name="Grigoriev I.V."/>
            <person name="Spatafora J.W."/>
        </authorList>
    </citation>
    <scope>NUCLEOTIDE SEQUENCE [LARGE SCALE GENOMIC DNA]</scope>
    <source>
        <strain evidence="1 2">AM-OR11-056</strain>
    </source>
</reference>
<keyword evidence="2" id="KW-1185">Reference proteome</keyword>
<dbReference type="AlphaFoldDB" id="A0A1J8PLX3"/>
<accession>A0A1J8PLX3</accession>
<comment type="caution">
    <text evidence="1">The sequence shown here is derived from an EMBL/GenBank/DDBJ whole genome shotgun (WGS) entry which is preliminary data.</text>
</comment>
<evidence type="ECO:0000313" key="1">
    <source>
        <dbReference type="EMBL" id="OJA09511.1"/>
    </source>
</evidence>
<organism evidence="1 2">
    <name type="scientific">Rhizopogon vesiculosus</name>
    <dbReference type="NCBI Taxonomy" id="180088"/>
    <lineage>
        <taxon>Eukaryota</taxon>
        <taxon>Fungi</taxon>
        <taxon>Dikarya</taxon>
        <taxon>Basidiomycota</taxon>
        <taxon>Agaricomycotina</taxon>
        <taxon>Agaricomycetes</taxon>
        <taxon>Agaricomycetidae</taxon>
        <taxon>Boletales</taxon>
        <taxon>Suillineae</taxon>
        <taxon>Rhizopogonaceae</taxon>
        <taxon>Rhizopogon</taxon>
    </lineage>
</organism>
<protein>
    <submittedName>
        <fullName evidence="1">Uncharacterized protein</fullName>
    </submittedName>
</protein>
<proteinExistence type="predicted"/>
<gene>
    <name evidence="1" type="ORF">AZE42_10226</name>
</gene>